<evidence type="ECO:0000313" key="9">
    <source>
        <dbReference type="Proteomes" id="UP000716446"/>
    </source>
</evidence>
<keyword evidence="3 5" id="KW-0378">Hydrolase</keyword>
<dbReference type="GO" id="GO:0004198">
    <property type="term" value="F:calcium-dependent cysteine-type endopeptidase activity"/>
    <property type="evidence" value="ECO:0007669"/>
    <property type="project" value="InterPro"/>
</dbReference>
<dbReference type="InterPro" id="IPR036213">
    <property type="entry name" value="Calpain_III_sf"/>
</dbReference>
<dbReference type="InterPro" id="IPR022683">
    <property type="entry name" value="Calpain_III"/>
</dbReference>
<evidence type="ECO:0000256" key="1">
    <source>
        <dbReference type="ARBA" id="ARBA00010193"/>
    </source>
</evidence>
<dbReference type="PANTHER" id="PTHR46143:SF1">
    <property type="entry name" value="CALPAIN-7"/>
    <property type="match status" value="1"/>
</dbReference>
<feature type="active site" evidence="5">
    <location>
        <position position="386"/>
    </location>
</feature>
<feature type="active site" evidence="5">
    <location>
        <position position="200"/>
    </location>
</feature>
<gene>
    <name evidence="8" type="ORF">AWRI4619_LOCUS3708</name>
</gene>
<dbReference type="SMART" id="SM00230">
    <property type="entry name" value="CysPc"/>
    <property type="match status" value="1"/>
</dbReference>
<name>A0A9N8P817_9PEZI</name>
<dbReference type="CDD" id="cd00044">
    <property type="entry name" value="CysPc"/>
    <property type="match status" value="1"/>
</dbReference>
<dbReference type="InterPro" id="IPR038765">
    <property type="entry name" value="Papain-like_cys_pep_sf"/>
</dbReference>
<dbReference type="Gene3D" id="2.60.120.380">
    <property type="match status" value="2"/>
</dbReference>
<dbReference type="Proteomes" id="UP000716446">
    <property type="component" value="Unassembled WGS sequence"/>
</dbReference>
<evidence type="ECO:0000256" key="3">
    <source>
        <dbReference type="ARBA" id="ARBA00022801"/>
    </source>
</evidence>
<dbReference type="InterPro" id="IPR051297">
    <property type="entry name" value="PalB/RIM13"/>
</dbReference>
<feature type="active site" evidence="5">
    <location>
        <position position="366"/>
    </location>
</feature>
<accession>A0A9N8P817</accession>
<dbReference type="PANTHER" id="PTHR46143">
    <property type="entry name" value="CALPAIN-7"/>
    <property type="match status" value="1"/>
</dbReference>
<protein>
    <recommendedName>
        <fullName evidence="7">Calpain catalytic domain-containing protein</fullName>
    </recommendedName>
</protein>
<evidence type="ECO:0000259" key="7">
    <source>
        <dbReference type="PROSITE" id="PS50203"/>
    </source>
</evidence>
<sequence length="870" mass="98035">KMPSPEDISSLKEKIQILEHEIPSAPTRDAALNMAFKAVEHAMEAMKISNNLETQKFMRKKSEFFLDEAQRIKSVSDWKPQLEIDVDRVVILVEPKSDRKLPTSEQILLLKASQLNGFKFPPWTNAPQDSDFGLSTDQEHFTDEPKLRLSAAQLEVFDDWKRADEALPPPAWYTPEERRAGPTMSSSRTIDLVQDAATDCSVVASLCALVARGERGHAKGSMMYPYDLVQGRPKLSPNGKYTLKLNFNGTHRRVEIDDFLPVSKSSRVLHVIDRHNPSLLWPALIEKAYLKVRGSYDFPGSNSGTDLWILSGWIPEQIFLQSDDTIPNNIWKRIFKSHQYGDVLITMGTGKISTRTERAIGLAGEHDYAVLDMREVDGQKLMLVKNPWCEGMSWRGSIPRSPVDDEDDEDEEVLPSSRDLLNQDDKLTPGTFWMDLNSVMQYFESIYLNWNPGLFRYRQDIHFAWDLSASSSSSKYKSFSSNQQFCVSTAASSAAWFLLSRHFKDGKENVHPSEYISMYVFDNNGAKVYLSDGAVQRGPFVDSPQTLVRLDNLEANKKYTIVPVEQDLGPTTHSFTLSVFANARITIVEAPNKYPCHKAITAAWTEETAGGNAHSPTYSQNPQFSIVVPVKTPIALLLETAMEQLHVHVKLVHGRGSRIQAVRSKDIVFDSKDYRRGCALAQYAELEAGTYTIICSTFEAGQKGNFKLRVDSMVATQLSMLPRQGAGRLRRAWAKATFEGQQRTLAAPIAPRRLTKLDVFVKQVQQIGLRKTAKTGQSRERSMIRVTLEVGTGPERRILIASSNGEYSDSSAGVRTGEIDLSPQEMGKVWLVIERMFTPRDSQGEMFEIETFTDAPDTVDIGVWRRWEVD</sequence>
<feature type="non-terminal residue" evidence="8">
    <location>
        <position position="1"/>
    </location>
</feature>
<evidence type="ECO:0000256" key="4">
    <source>
        <dbReference type="ARBA" id="ARBA00022807"/>
    </source>
</evidence>
<comment type="caution">
    <text evidence="8">The sequence shown here is derived from an EMBL/GenBank/DDBJ whole genome shotgun (WGS) entry which is preliminary data.</text>
</comment>
<feature type="compositionally biased region" description="Acidic residues" evidence="6">
    <location>
        <begin position="404"/>
        <end position="413"/>
    </location>
</feature>
<dbReference type="SMART" id="SM00720">
    <property type="entry name" value="calpain_III"/>
    <property type="match status" value="1"/>
</dbReference>
<evidence type="ECO:0000313" key="8">
    <source>
        <dbReference type="EMBL" id="CAD0085250.1"/>
    </source>
</evidence>
<dbReference type="SUPFAM" id="SSF54001">
    <property type="entry name" value="Cysteine proteinases"/>
    <property type="match status" value="1"/>
</dbReference>
<dbReference type="PROSITE" id="PS50203">
    <property type="entry name" value="CALPAIN_CAT"/>
    <property type="match status" value="1"/>
</dbReference>
<dbReference type="Pfam" id="PF01067">
    <property type="entry name" value="Calpain_III"/>
    <property type="match status" value="1"/>
</dbReference>
<evidence type="ECO:0000256" key="2">
    <source>
        <dbReference type="ARBA" id="ARBA00022670"/>
    </source>
</evidence>
<dbReference type="EMBL" id="CAIJEN010000004">
    <property type="protein sequence ID" value="CAD0085250.1"/>
    <property type="molecule type" value="Genomic_DNA"/>
</dbReference>
<dbReference type="Gene3D" id="3.90.70.10">
    <property type="entry name" value="Cysteine proteinases"/>
    <property type="match status" value="1"/>
</dbReference>
<dbReference type="Pfam" id="PF25435">
    <property type="entry name" value="PalB_C"/>
    <property type="match status" value="1"/>
</dbReference>
<keyword evidence="9" id="KW-1185">Reference proteome</keyword>
<dbReference type="AlphaFoldDB" id="A0A9N8P817"/>
<dbReference type="InterPro" id="IPR022682">
    <property type="entry name" value="Calpain_domain_III"/>
</dbReference>
<feature type="domain" description="Calpain catalytic" evidence="7">
    <location>
        <begin position="117"/>
        <end position="452"/>
    </location>
</feature>
<reference evidence="8" key="1">
    <citation type="submission" date="2020-06" db="EMBL/GenBank/DDBJ databases">
        <authorList>
            <person name="Onetto C."/>
        </authorList>
    </citation>
    <scope>NUCLEOTIDE SEQUENCE</scope>
</reference>
<dbReference type="Pfam" id="PF00648">
    <property type="entry name" value="Peptidase_C2"/>
    <property type="match status" value="1"/>
</dbReference>
<comment type="similarity">
    <text evidence="1">Belongs to the peptidase C2 family. PalB/RIM13 subfamily.</text>
</comment>
<keyword evidence="4 5" id="KW-0788">Thiol protease</keyword>
<proteinExistence type="inferred from homology"/>
<feature type="region of interest" description="Disordered" evidence="6">
    <location>
        <begin position="398"/>
        <end position="422"/>
    </location>
</feature>
<dbReference type="SUPFAM" id="SSF49758">
    <property type="entry name" value="Calpain large subunit, middle domain (domain III)"/>
    <property type="match status" value="2"/>
</dbReference>
<keyword evidence="2 5" id="KW-0645">Protease</keyword>
<organism evidence="8 9">
    <name type="scientific">Aureobasidium vineae</name>
    <dbReference type="NCBI Taxonomy" id="2773715"/>
    <lineage>
        <taxon>Eukaryota</taxon>
        <taxon>Fungi</taxon>
        <taxon>Dikarya</taxon>
        <taxon>Ascomycota</taxon>
        <taxon>Pezizomycotina</taxon>
        <taxon>Dothideomycetes</taxon>
        <taxon>Dothideomycetidae</taxon>
        <taxon>Dothideales</taxon>
        <taxon>Saccotheciaceae</taxon>
        <taxon>Aureobasidium</taxon>
    </lineage>
</organism>
<dbReference type="InterPro" id="IPR001300">
    <property type="entry name" value="Peptidase_C2_calpain_cat"/>
</dbReference>
<evidence type="ECO:0000256" key="6">
    <source>
        <dbReference type="SAM" id="MobiDB-lite"/>
    </source>
</evidence>
<dbReference type="GO" id="GO:0006508">
    <property type="term" value="P:proteolysis"/>
    <property type="evidence" value="ECO:0007669"/>
    <property type="project" value="UniProtKB-KW"/>
</dbReference>
<evidence type="ECO:0000256" key="5">
    <source>
        <dbReference type="PROSITE-ProRule" id="PRU00239"/>
    </source>
</evidence>